<proteinExistence type="predicted"/>
<dbReference type="EMBL" id="JQGC01000019">
    <property type="protein sequence ID" value="KFL29798.1"/>
    <property type="molecule type" value="Genomic_DNA"/>
</dbReference>
<comment type="caution">
    <text evidence="1">The sequence shown here is derived from an EMBL/GenBank/DDBJ whole genome shotgun (WGS) entry which is preliminary data.</text>
</comment>
<sequence>MNAPFSGLDVNLGNLYRLSQAKTRSISPENFTGEKGRGGMATEGTGADCARGLGQGWKVSPSIRIDANETRVLADIEGPGAIQQIWLTTANLRWRDLILRIYWDDQEHPSVEAPVGDFFCSGWNRFAQVTSLAVCVNPGRAFNCYWQMPFKKRARITIENRDPDDFGIIYYQINYALAEVPEDAAYFHAQFRRTNPLPFKEDYTVLDGVSGQGQYVGTYMAWGVNNAGWWGEGEIKFFMDGDKQFPTICGTGTEDYFCGAYNFDGGVVDATMDSRYREFTTPYAGLPQVLRPDGTYQSQTRFGMYRWHVHDPIRFDSDLRVTIQALGWRTEKKDRRYLPLQDDIASVAFWYQTLPTAPFSQLPDRDYLEII</sequence>
<keyword evidence="2" id="KW-1185">Reference proteome</keyword>
<evidence type="ECO:0000313" key="2">
    <source>
        <dbReference type="Proteomes" id="UP000028981"/>
    </source>
</evidence>
<gene>
    <name evidence="1" type="ORF">JP75_18515</name>
</gene>
<name>A0A087LYU5_9HYPH</name>
<evidence type="ECO:0008006" key="3">
    <source>
        <dbReference type="Google" id="ProtNLM"/>
    </source>
</evidence>
<dbReference type="InterPro" id="IPR021345">
    <property type="entry name" value="DUF2961"/>
</dbReference>
<reference evidence="1 2" key="1">
    <citation type="submission" date="2014-08" db="EMBL/GenBank/DDBJ databases">
        <authorList>
            <person name="Hassan Y.I."/>
            <person name="Lepp D."/>
            <person name="Zhou T."/>
        </authorList>
    </citation>
    <scope>NUCLEOTIDE SEQUENCE [LARGE SCALE GENOMIC DNA]</scope>
    <source>
        <strain evidence="1 2">IFO13584</strain>
    </source>
</reference>
<evidence type="ECO:0000313" key="1">
    <source>
        <dbReference type="EMBL" id="KFL29798.1"/>
    </source>
</evidence>
<accession>A0A087LYU5</accession>
<dbReference type="OrthoDB" id="2518538at2"/>
<dbReference type="Gene3D" id="2.60.120.1390">
    <property type="match status" value="1"/>
</dbReference>
<dbReference type="Proteomes" id="UP000028981">
    <property type="component" value="Unassembled WGS sequence"/>
</dbReference>
<dbReference type="STRING" id="46914.JP75_18515"/>
<dbReference type="AlphaFoldDB" id="A0A087LYU5"/>
<dbReference type="RefSeq" id="WP_035085703.1">
    <property type="nucleotide sequence ID" value="NZ_JQGC01000019.1"/>
</dbReference>
<organism evidence="1 2">
    <name type="scientific">Devosia riboflavina</name>
    <dbReference type="NCBI Taxonomy" id="46914"/>
    <lineage>
        <taxon>Bacteria</taxon>
        <taxon>Pseudomonadati</taxon>
        <taxon>Pseudomonadota</taxon>
        <taxon>Alphaproteobacteria</taxon>
        <taxon>Hyphomicrobiales</taxon>
        <taxon>Devosiaceae</taxon>
        <taxon>Devosia</taxon>
    </lineage>
</organism>
<protein>
    <recommendedName>
        <fullName evidence="3">DUF2961 domain-containing protein</fullName>
    </recommendedName>
</protein>
<dbReference type="Pfam" id="PF11175">
    <property type="entry name" value="DUF2961"/>
    <property type="match status" value="1"/>
</dbReference>